<keyword evidence="2" id="KW-1185">Reference proteome</keyword>
<dbReference type="Proteomes" id="UP001165367">
    <property type="component" value="Unassembled WGS sequence"/>
</dbReference>
<proteinExistence type="predicted"/>
<sequence>MAISRNPLKLVGRFDFITLYKVGEQIRMRVRSPLSRKRVLKSPEFKNTRMYAGRMARASKIGSKVYQDLPKEFRQFWMYRAFVGEAMTMLKEGQLKDEEVFNVLWNMYAALWHNKPVVEERQQVPVMEVKETRVNSGVQLFIRWKAKELAPVCRTCDDFFVLKYFTPEMRAP</sequence>
<name>A0ABS9KLR4_9BACT</name>
<reference evidence="1" key="1">
    <citation type="submission" date="2022-01" db="EMBL/GenBank/DDBJ databases">
        <authorList>
            <person name="Jo J.-H."/>
            <person name="Im W.-T."/>
        </authorList>
    </citation>
    <scope>NUCLEOTIDE SEQUENCE</scope>
    <source>
        <strain evidence="1">NA20</strain>
    </source>
</reference>
<comment type="caution">
    <text evidence="1">The sequence shown here is derived from an EMBL/GenBank/DDBJ whole genome shotgun (WGS) entry which is preliminary data.</text>
</comment>
<accession>A0ABS9KLR4</accession>
<dbReference type="EMBL" id="JAKLTR010000002">
    <property type="protein sequence ID" value="MCG2613256.1"/>
    <property type="molecule type" value="Genomic_DNA"/>
</dbReference>
<organism evidence="1 2">
    <name type="scientific">Terrimonas ginsenosidimutans</name>
    <dbReference type="NCBI Taxonomy" id="2908004"/>
    <lineage>
        <taxon>Bacteria</taxon>
        <taxon>Pseudomonadati</taxon>
        <taxon>Bacteroidota</taxon>
        <taxon>Chitinophagia</taxon>
        <taxon>Chitinophagales</taxon>
        <taxon>Chitinophagaceae</taxon>
        <taxon>Terrimonas</taxon>
    </lineage>
</organism>
<evidence type="ECO:0000313" key="2">
    <source>
        <dbReference type="Proteomes" id="UP001165367"/>
    </source>
</evidence>
<protein>
    <submittedName>
        <fullName evidence="1">Uncharacterized protein</fullName>
    </submittedName>
</protein>
<gene>
    <name evidence="1" type="ORF">LZZ85_03155</name>
</gene>
<dbReference type="RefSeq" id="WP_237868485.1">
    <property type="nucleotide sequence ID" value="NZ_JAKLTR010000002.1"/>
</dbReference>
<evidence type="ECO:0000313" key="1">
    <source>
        <dbReference type="EMBL" id="MCG2613256.1"/>
    </source>
</evidence>